<reference evidence="2 3" key="1">
    <citation type="submission" date="2017-03" db="EMBL/GenBank/DDBJ databases">
        <title>Genomes of endolithic fungi from Antarctica.</title>
        <authorList>
            <person name="Coleine C."/>
            <person name="Masonjones S."/>
            <person name="Stajich J.E."/>
        </authorList>
    </citation>
    <scope>NUCLEOTIDE SEQUENCE [LARGE SCALE GENOMIC DNA]</scope>
    <source>
        <strain evidence="2 3">CCFEE 6315</strain>
    </source>
</reference>
<gene>
    <name evidence="2" type="ORF">B0A50_00096</name>
</gene>
<feature type="region of interest" description="Disordered" evidence="1">
    <location>
        <begin position="126"/>
        <end position="149"/>
    </location>
</feature>
<comment type="caution">
    <text evidence="2">The sequence shown here is derived from an EMBL/GenBank/DDBJ whole genome shotgun (WGS) entry which is preliminary data.</text>
</comment>
<evidence type="ECO:0000256" key="1">
    <source>
        <dbReference type="SAM" id="MobiDB-lite"/>
    </source>
</evidence>
<proteinExistence type="predicted"/>
<dbReference type="Proteomes" id="UP000308549">
    <property type="component" value="Unassembled WGS sequence"/>
</dbReference>
<protein>
    <submittedName>
        <fullName evidence="2">Uncharacterized protein</fullName>
    </submittedName>
</protein>
<evidence type="ECO:0000313" key="2">
    <source>
        <dbReference type="EMBL" id="TKA34116.1"/>
    </source>
</evidence>
<accession>A0A4U0UHB3</accession>
<dbReference type="AlphaFoldDB" id="A0A4U0UHB3"/>
<dbReference type="OrthoDB" id="10474263at2759"/>
<name>A0A4U0UHB3_9PEZI</name>
<dbReference type="EMBL" id="NAJL01000001">
    <property type="protein sequence ID" value="TKA34116.1"/>
    <property type="molecule type" value="Genomic_DNA"/>
</dbReference>
<sequence>MSRYLPATTATTTTTRAPSHLLAANLLQMILRNGLAASLAQPRPCSLPSILKTRSLLLQDPFFNRDFRPEELRPRIRGARIMLVEFALLLAKVFGVLAGVGRGSEEEAGKERMEVRNAALDQPFFDRERVGDGNPFLEEEVDDDEGYSV</sequence>
<evidence type="ECO:0000313" key="3">
    <source>
        <dbReference type="Proteomes" id="UP000308549"/>
    </source>
</evidence>
<keyword evidence="3" id="KW-1185">Reference proteome</keyword>
<feature type="compositionally biased region" description="Acidic residues" evidence="1">
    <location>
        <begin position="137"/>
        <end position="149"/>
    </location>
</feature>
<organism evidence="2 3">
    <name type="scientific">Salinomyces thailandicus</name>
    <dbReference type="NCBI Taxonomy" id="706561"/>
    <lineage>
        <taxon>Eukaryota</taxon>
        <taxon>Fungi</taxon>
        <taxon>Dikarya</taxon>
        <taxon>Ascomycota</taxon>
        <taxon>Pezizomycotina</taxon>
        <taxon>Dothideomycetes</taxon>
        <taxon>Dothideomycetidae</taxon>
        <taxon>Mycosphaerellales</taxon>
        <taxon>Teratosphaeriaceae</taxon>
        <taxon>Salinomyces</taxon>
    </lineage>
</organism>